<accession>A0A4D6LB61</accession>
<evidence type="ECO:0000256" key="6">
    <source>
        <dbReference type="SAM" id="SignalP"/>
    </source>
</evidence>
<evidence type="ECO:0000256" key="3">
    <source>
        <dbReference type="ARBA" id="ARBA00022577"/>
    </source>
</evidence>
<evidence type="ECO:0000313" key="8">
    <source>
        <dbReference type="Proteomes" id="UP000501690"/>
    </source>
</evidence>
<keyword evidence="7" id="KW-0167">Capsid protein</keyword>
<feature type="chain" id="PRO_5020027758" evidence="6">
    <location>
        <begin position="19"/>
        <end position="74"/>
    </location>
</feature>
<evidence type="ECO:0000256" key="5">
    <source>
        <dbReference type="ARBA" id="ARBA00023157"/>
    </source>
</evidence>
<dbReference type="GO" id="GO:0031640">
    <property type="term" value="P:killing of cells of another organism"/>
    <property type="evidence" value="ECO:0007669"/>
    <property type="project" value="UniProtKB-KW"/>
</dbReference>
<sequence length="74" mass="8220">MKFITSVLLLLLVVSIEIENEGGMKMVEARRCDETLYTGSCHESQCQSDCTKKRGKLASGHCSPIEDCTCQYPC</sequence>
<gene>
    <name evidence="7" type="ORF">DEO72_LG3g332</name>
</gene>
<dbReference type="Pfam" id="PF07333">
    <property type="entry name" value="SLR1-BP"/>
    <property type="match status" value="1"/>
</dbReference>
<keyword evidence="8" id="KW-1185">Reference proteome</keyword>
<keyword evidence="7" id="KW-0946">Virion</keyword>
<evidence type="ECO:0000313" key="7">
    <source>
        <dbReference type="EMBL" id="QCD85811.1"/>
    </source>
</evidence>
<dbReference type="GO" id="GO:0050832">
    <property type="term" value="P:defense response to fungus"/>
    <property type="evidence" value="ECO:0007669"/>
    <property type="project" value="UniProtKB-KW"/>
</dbReference>
<keyword evidence="3" id="KW-0295">Fungicide</keyword>
<reference evidence="7 8" key="1">
    <citation type="submission" date="2019-04" db="EMBL/GenBank/DDBJ databases">
        <title>An improved genome assembly and genetic linkage map for asparagus bean, Vigna unguiculata ssp. sesquipedialis.</title>
        <authorList>
            <person name="Xia Q."/>
            <person name="Zhang R."/>
            <person name="Dong Y."/>
        </authorList>
    </citation>
    <scope>NUCLEOTIDE SEQUENCE [LARGE SCALE GENOMIC DNA]</scope>
    <source>
        <tissue evidence="7">Leaf</tissue>
    </source>
</reference>
<organism evidence="7 8">
    <name type="scientific">Vigna unguiculata</name>
    <name type="common">Cowpea</name>
    <dbReference type="NCBI Taxonomy" id="3917"/>
    <lineage>
        <taxon>Eukaryota</taxon>
        <taxon>Viridiplantae</taxon>
        <taxon>Streptophyta</taxon>
        <taxon>Embryophyta</taxon>
        <taxon>Tracheophyta</taxon>
        <taxon>Spermatophyta</taxon>
        <taxon>Magnoliopsida</taxon>
        <taxon>eudicotyledons</taxon>
        <taxon>Gunneridae</taxon>
        <taxon>Pentapetalae</taxon>
        <taxon>rosids</taxon>
        <taxon>fabids</taxon>
        <taxon>Fabales</taxon>
        <taxon>Fabaceae</taxon>
        <taxon>Papilionoideae</taxon>
        <taxon>50 kb inversion clade</taxon>
        <taxon>NPAAA clade</taxon>
        <taxon>indigoferoid/millettioid clade</taxon>
        <taxon>Phaseoleae</taxon>
        <taxon>Vigna</taxon>
    </lineage>
</organism>
<protein>
    <submittedName>
        <fullName evidence="7">S locus-related glycoprotein 1 binding pollen coat protein</fullName>
    </submittedName>
</protein>
<feature type="signal peptide" evidence="6">
    <location>
        <begin position="1"/>
        <end position="18"/>
    </location>
</feature>
<keyword evidence="2" id="KW-0929">Antimicrobial</keyword>
<dbReference type="AlphaFoldDB" id="A0A4D6LB61"/>
<name>A0A4D6LB61_VIGUN</name>
<keyword evidence="4" id="KW-0611">Plant defense</keyword>
<proteinExistence type="inferred from homology"/>
<comment type="similarity">
    <text evidence="1">Belongs to the DEFL family.</text>
</comment>
<evidence type="ECO:0000256" key="4">
    <source>
        <dbReference type="ARBA" id="ARBA00022821"/>
    </source>
</evidence>
<keyword evidence="6" id="KW-0732">Signal</keyword>
<dbReference type="InterPro" id="IPR010851">
    <property type="entry name" value="DEFL"/>
</dbReference>
<keyword evidence="5" id="KW-1015">Disulfide bond</keyword>
<evidence type="ECO:0000256" key="1">
    <source>
        <dbReference type="ARBA" id="ARBA00006722"/>
    </source>
</evidence>
<dbReference type="Proteomes" id="UP000501690">
    <property type="component" value="Linkage Group LG3"/>
</dbReference>
<dbReference type="EMBL" id="CP039347">
    <property type="protein sequence ID" value="QCD85811.1"/>
    <property type="molecule type" value="Genomic_DNA"/>
</dbReference>
<evidence type="ECO:0000256" key="2">
    <source>
        <dbReference type="ARBA" id="ARBA00022529"/>
    </source>
</evidence>